<evidence type="ECO:0000313" key="2">
    <source>
        <dbReference type="Proteomes" id="UP001317259"/>
    </source>
</evidence>
<dbReference type="Proteomes" id="UP001317259">
    <property type="component" value="Unassembled WGS sequence"/>
</dbReference>
<sequence>MSGDWRDKLDARGRRLTAAAAGGPGALDLLLLTAAPPTPAQLDELARAGMHAHSSAGNVLTGTVDGVASLRQVAELPFVSRIELSRQTHPE</sequence>
<keyword evidence="2" id="KW-1185">Reference proteome</keyword>
<organism evidence="1 2">
    <name type="scientific">Actinomadura luzonensis</name>
    <dbReference type="NCBI Taxonomy" id="2805427"/>
    <lineage>
        <taxon>Bacteria</taxon>
        <taxon>Bacillati</taxon>
        <taxon>Actinomycetota</taxon>
        <taxon>Actinomycetes</taxon>
        <taxon>Streptosporangiales</taxon>
        <taxon>Thermomonosporaceae</taxon>
        <taxon>Actinomadura</taxon>
    </lineage>
</organism>
<comment type="caution">
    <text evidence="1">The sequence shown here is derived from an EMBL/GenBank/DDBJ whole genome shotgun (WGS) entry which is preliminary data.</text>
</comment>
<proteinExistence type="predicted"/>
<reference evidence="1 2" key="1">
    <citation type="submission" date="2022-04" db="EMBL/GenBank/DDBJ databases">
        <title>Genome draft of Actinomadura sp. ATCC 31491.</title>
        <authorList>
            <person name="Shi X."/>
            <person name="Du Y."/>
        </authorList>
    </citation>
    <scope>NUCLEOTIDE SEQUENCE [LARGE SCALE GENOMIC DNA]</scope>
    <source>
        <strain evidence="1 2">ATCC 31491</strain>
    </source>
</reference>
<evidence type="ECO:0000313" key="1">
    <source>
        <dbReference type="EMBL" id="MCK2219291.1"/>
    </source>
</evidence>
<name>A0ABT0G3X7_9ACTN</name>
<protein>
    <submittedName>
        <fullName evidence="1">Uncharacterized protein</fullName>
    </submittedName>
</protein>
<dbReference type="RefSeq" id="WP_242376765.1">
    <property type="nucleotide sequence ID" value="NZ_JAKRKC020000002.1"/>
</dbReference>
<gene>
    <name evidence="1" type="ORF">MF672_036675</name>
</gene>
<accession>A0ABT0G3X7</accession>
<dbReference type="EMBL" id="JAKRKC020000002">
    <property type="protein sequence ID" value="MCK2219291.1"/>
    <property type="molecule type" value="Genomic_DNA"/>
</dbReference>